<comment type="caution">
    <text evidence="2">The sequence shown here is derived from an EMBL/GenBank/DDBJ whole genome shotgun (WGS) entry which is preliminary data.</text>
</comment>
<gene>
    <name evidence="2" type="ORF">GCM10009039_11440</name>
</gene>
<organism evidence="2 3">
    <name type="scientific">Halocalculus aciditolerans</name>
    <dbReference type="NCBI Taxonomy" id="1383812"/>
    <lineage>
        <taxon>Archaea</taxon>
        <taxon>Methanobacteriati</taxon>
        <taxon>Methanobacteriota</taxon>
        <taxon>Stenosarchaea group</taxon>
        <taxon>Halobacteria</taxon>
        <taxon>Halobacteriales</taxon>
        <taxon>Halobacteriaceae</taxon>
        <taxon>Halocalculus</taxon>
    </lineage>
</organism>
<protein>
    <submittedName>
        <fullName evidence="2">Uncharacterized protein</fullName>
    </submittedName>
</protein>
<dbReference type="EMBL" id="BMPG01000001">
    <property type="protein sequence ID" value="GGL55069.1"/>
    <property type="molecule type" value="Genomic_DNA"/>
</dbReference>
<sequence>MTKPRDRRVHLALKWRYLDNLDVDEIQDRFRENGYGDYAPSTIRKYLNEQPKEEVIEQIEKKHADVRLQIAEREEEMYKRAREAESQAVEDQPRKRVVPATSRVSQKQTPFYTNPWEVLDADDDRRPEWATPEDIIIVFDEDEEVMLDPGEKYPIREFDGSPKYTTSFAGLDRDEPDLRAKQSARQEQTQHLQAKGEILGAYEQNINISGELDTETEISLDEDLEEGVLEAVREAQKEDAAE</sequence>
<feature type="region of interest" description="Disordered" evidence="1">
    <location>
        <begin position="152"/>
        <end position="192"/>
    </location>
</feature>
<dbReference type="AlphaFoldDB" id="A0A830FA54"/>
<dbReference type="RefSeq" id="WP_188976736.1">
    <property type="nucleotide sequence ID" value="NZ_BMPG01000001.1"/>
</dbReference>
<feature type="compositionally biased region" description="Polar residues" evidence="1">
    <location>
        <begin position="183"/>
        <end position="192"/>
    </location>
</feature>
<proteinExistence type="predicted"/>
<feature type="region of interest" description="Disordered" evidence="1">
    <location>
        <begin position="83"/>
        <end position="106"/>
    </location>
</feature>
<reference evidence="2" key="1">
    <citation type="journal article" date="2014" name="Int. J. Syst. Evol. Microbiol.">
        <title>Complete genome sequence of Corynebacterium casei LMG S-19264T (=DSM 44701T), isolated from a smear-ripened cheese.</title>
        <authorList>
            <consortium name="US DOE Joint Genome Institute (JGI-PGF)"/>
            <person name="Walter F."/>
            <person name="Albersmeier A."/>
            <person name="Kalinowski J."/>
            <person name="Ruckert C."/>
        </authorList>
    </citation>
    <scope>NUCLEOTIDE SEQUENCE</scope>
    <source>
        <strain evidence="2">JCM 19596</strain>
    </source>
</reference>
<feature type="compositionally biased region" description="Basic and acidic residues" evidence="1">
    <location>
        <begin position="171"/>
        <end position="180"/>
    </location>
</feature>
<dbReference type="OrthoDB" id="318819at2157"/>
<keyword evidence="3" id="KW-1185">Reference proteome</keyword>
<dbReference type="Proteomes" id="UP000607197">
    <property type="component" value="Unassembled WGS sequence"/>
</dbReference>
<reference evidence="2" key="2">
    <citation type="submission" date="2020-09" db="EMBL/GenBank/DDBJ databases">
        <authorList>
            <person name="Sun Q."/>
            <person name="Ohkuma M."/>
        </authorList>
    </citation>
    <scope>NUCLEOTIDE SEQUENCE</scope>
    <source>
        <strain evidence="2">JCM 19596</strain>
    </source>
</reference>
<name>A0A830FA54_9EURY</name>
<accession>A0A830FA54</accession>
<evidence type="ECO:0000313" key="2">
    <source>
        <dbReference type="EMBL" id="GGL55069.1"/>
    </source>
</evidence>
<evidence type="ECO:0000313" key="3">
    <source>
        <dbReference type="Proteomes" id="UP000607197"/>
    </source>
</evidence>
<evidence type="ECO:0000256" key="1">
    <source>
        <dbReference type="SAM" id="MobiDB-lite"/>
    </source>
</evidence>